<reference evidence="2 3" key="1">
    <citation type="submission" date="2016-02" db="EMBL/GenBank/DDBJ databases">
        <title>Band-tailed pigeon sequencing and assembly.</title>
        <authorList>
            <person name="Soares A.E."/>
            <person name="Novak B.J."/>
            <person name="Rice E.S."/>
            <person name="O'Connell B."/>
            <person name="Chang D."/>
            <person name="Weber S."/>
            <person name="Shapiro B."/>
        </authorList>
    </citation>
    <scope>NUCLEOTIDE SEQUENCE [LARGE SCALE GENOMIC DNA]</scope>
    <source>
        <strain evidence="2">BTP2013</strain>
        <tissue evidence="2">Blood</tissue>
    </source>
</reference>
<dbReference type="STRING" id="372326.A0A1V4KK63"/>
<dbReference type="EMBL" id="LSYS01002970">
    <property type="protein sequence ID" value="OPJ84846.1"/>
    <property type="molecule type" value="Genomic_DNA"/>
</dbReference>
<keyword evidence="3" id="KW-1185">Reference proteome</keyword>
<dbReference type="Proteomes" id="UP000190648">
    <property type="component" value="Unassembled WGS sequence"/>
</dbReference>
<dbReference type="AlphaFoldDB" id="A0A1V4KK63"/>
<dbReference type="GO" id="GO:0005886">
    <property type="term" value="C:plasma membrane"/>
    <property type="evidence" value="ECO:0007669"/>
    <property type="project" value="TreeGrafter"/>
</dbReference>
<evidence type="ECO:0000313" key="3">
    <source>
        <dbReference type="Proteomes" id="UP000190648"/>
    </source>
</evidence>
<dbReference type="PANTHER" id="PTHR12127:SF6">
    <property type="entry name" value="MUCOLIPIN-1"/>
    <property type="match status" value="1"/>
</dbReference>
<proteinExistence type="predicted"/>
<organism evidence="2 3">
    <name type="scientific">Patagioenas fasciata monilis</name>
    <dbReference type="NCBI Taxonomy" id="372326"/>
    <lineage>
        <taxon>Eukaryota</taxon>
        <taxon>Metazoa</taxon>
        <taxon>Chordata</taxon>
        <taxon>Craniata</taxon>
        <taxon>Vertebrata</taxon>
        <taxon>Euteleostomi</taxon>
        <taxon>Archelosauria</taxon>
        <taxon>Archosauria</taxon>
        <taxon>Dinosauria</taxon>
        <taxon>Saurischia</taxon>
        <taxon>Theropoda</taxon>
        <taxon>Coelurosauria</taxon>
        <taxon>Aves</taxon>
        <taxon>Neognathae</taxon>
        <taxon>Neoaves</taxon>
        <taxon>Columbimorphae</taxon>
        <taxon>Columbiformes</taxon>
        <taxon>Columbidae</taxon>
        <taxon>Patagioenas</taxon>
    </lineage>
</organism>
<dbReference type="InterPro" id="IPR039031">
    <property type="entry name" value="Mucolipin"/>
</dbReference>
<dbReference type="OrthoDB" id="263481at2759"/>
<sequence>MGCEGAEGPQVSFSIDPEVVTGGFWGQWGHHWVLRGSEKPQTSFSIDPKVVTDCLGVDPEDPQPLPPELERGYKNFTLKFHKLINVTIQFKLKAINIQTIINNEIPDCYTFTITHQCEGDAPTSQLQTFIAQCTDTPKSGKFRRHSPPGCSVFCCCERAPLQDNALLVN</sequence>
<dbReference type="PANTHER" id="PTHR12127">
    <property type="entry name" value="MUCOLIPIN"/>
    <property type="match status" value="1"/>
</dbReference>
<dbReference type="Pfam" id="PF21381">
    <property type="entry name" value="MCLN_ECD"/>
    <property type="match status" value="1"/>
</dbReference>
<feature type="domain" description="Mucolipin extracytosolic" evidence="1">
    <location>
        <begin position="41"/>
        <end position="121"/>
    </location>
</feature>
<dbReference type="GO" id="GO:0005765">
    <property type="term" value="C:lysosomal membrane"/>
    <property type="evidence" value="ECO:0007669"/>
    <property type="project" value="TreeGrafter"/>
</dbReference>
<evidence type="ECO:0000313" key="2">
    <source>
        <dbReference type="EMBL" id="OPJ84846.1"/>
    </source>
</evidence>
<dbReference type="GO" id="GO:0072345">
    <property type="term" value="F:NAADP-sensitive calcium-release channel activity"/>
    <property type="evidence" value="ECO:0007669"/>
    <property type="project" value="TreeGrafter"/>
</dbReference>
<comment type="caution">
    <text evidence="2">The sequence shown here is derived from an EMBL/GenBank/DDBJ whole genome shotgun (WGS) entry which is preliminary data.</text>
</comment>
<accession>A0A1V4KK63</accession>
<dbReference type="InterPro" id="IPR049134">
    <property type="entry name" value="MCLN_ECD"/>
</dbReference>
<protein>
    <recommendedName>
        <fullName evidence="1">Mucolipin extracytosolic domain-containing protein</fullName>
    </recommendedName>
</protein>
<gene>
    <name evidence="2" type="ORF">AV530_007065</name>
</gene>
<name>A0A1V4KK63_PATFA</name>
<evidence type="ECO:0000259" key="1">
    <source>
        <dbReference type="Pfam" id="PF21381"/>
    </source>
</evidence>